<dbReference type="SUPFAM" id="SSF52047">
    <property type="entry name" value="RNI-like"/>
    <property type="match status" value="1"/>
</dbReference>
<evidence type="ECO:0000256" key="3">
    <source>
        <dbReference type="ARBA" id="ARBA00023212"/>
    </source>
</evidence>
<evidence type="ECO:0000256" key="2">
    <source>
        <dbReference type="ARBA" id="ARBA00022490"/>
    </source>
</evidence>
<proteinExistence type="predicted"/>
<dbReference type="PANTHER" id="PTHR10901:SF6">
    <property type="entry name" value="TROPOMODULIN, ISOFORM N"/>
    <property type="match status" value="1"/>
</dbReference>
<gene>
    <name evidence="5" type="ORF">CYNAS_LOCUS4572</name>
</gene>
<dbReference type="GO" id="GO:0051694">
    <property type="term" value="P:pointed-end actin filament capping"/>
    <property type="evidence" value="ECO:0007669"/>
    <property type="project" value="InterPro"/>
</dbReference>
<dbReference type="GO" id="GO:0005856">
    <property type="term" value="C:cytoskeleton"/>
    <property type="evidence" value="ECO:0007669"/>
    <property type="project" value="UniProtKB-SubCell"/>
</dbReference>
<sequence>MCRAYDTQPTNTCYPLSIAEAACGCAAGQRGSSTSPVEVAVRAPDDVVATLLQMSKTDYYSEEKTFSAPVKGRNPPISQTKLNARGLKDLDDHDIDGLLSNLSIDELEDLNNDFDPDNSMLPPSQRCKDQTTKTPTGPFKRDHLLKYLEDQAKSEKDWEDVVPFSPGIKRGKVWEGDSGRNSAEGDTRDSGVAGMEMPIELDLDDEEEEYEAALDHAPERDLVDLAGILGMHNILNQPQYYNALKGRGQDDSTGTTFAGIIRAYEPKEMPDEPDNETDVDECIKRLEEDDEDMREVNINNMKRVSKERIRKLISAACASKHINKLSMANTAISDSEARGLIELLETSPSLKVLNIESNFITPELLAKLLRATLVTQCLTEFRAENQRQAVLGNQIEMDMMLSVEENQSLLRVGVAFQSMEARHRVSEALEKNYERLRLRQLYFNGQVC</sequence>
<dbReference type="GO" id="GO:0030239">
    <property type="term" value="P:myofibril assembly"/>
    <property type="evidence" value="ECO:0007669"/>
    <property type="project" value="TreeGrafter"/>
</dbReference>
<reference evidence="5" key="1">
    <citation type="submission" date="2023-07" db="EMBL/GenBank/DDBJ databases">
        <authorList>
            <consortium name="CYATHOMIX"/>
        </authorList>
    </citation>
    <scope>NUCLEOTIDE SEQUENCE</scope>
    <source>
        <strain evidence="5">N/A</strain>
    </source>
</reference>
<dbReference type="Proteomes" id="UP001176961">
    <property type="component" value="Unassembled WGS sequence"/>
</dbReference>
<evidence type="ECO:0008006" key="7">
    <source>
        <dbReference type="Google" id="ProtNLM"/>
    </source>
</evidence>
<keyword evidence="3" id="KW-0206">Cytoskeleton</keyword>
<evidence type="ECO:0000256" key="4">
    <source>
        <dbReference type="SAM" id="MobiDB-lite"/>
    </source>
</evidence>
<organism evidence="5 6">
    <name type="scientific">Cylicocyclus nassatus</name>
    <name type="common">Nematode worm</name>
    <dbReference type="NCBI Taxonomy" id="53992"/>
    <lineage>
        <taxon>Eukaryota</taxon>
        <taxon>Metazoa</taxon>
        <taxon>Ecdysozoa</taxon>
        <taxon>Nematoda</taxon>
        <taxon>Chromadorea</taxon>
        <taxon>Rhabditida</taxon>
        <taxon>Rhabditina</taxon>
        <taxon>Rhabditomorpha</taxon>
        <taxon>Strongyloidea</taxon>
        <taxon>Strongylidae</taxon>
        <taxon>Cylicocyclus</taxon>
    </lineage>
</organism>
<dbReference type="Pfam" id="PF03250">
    <property type="entry name" value="Tropomodulin"/>
    <property type="match status" value="1"/>
</dbReference>
<dbReference type="AlphaFoldDB" id="A0AA36DRT0"/>
<dbReference type="FunFam" id="3.80.10.10:FF:000099">
    <property type="entry name" value="Tropomodulin, isoform C"/>
    <property type="match status" value="1"/>
</dbReference>
<dbReference type="GO" id="GO:0030016">
    <property type="term" value="C:myofibril"/>
    <property type="evidence" value="ECO:0007669"/>
    <property type="project" value="TreeGrafter"/>
</dbReference>
<keyword evidence="2" id="KW-0963">Cytoplasm</keyword>
<dbReference type="Gene3D" id="3.80.10.10">
    <property type="entry name" value="Ribonuclease Inhibitor"/>
    <property type="match status" value="1"/>
</dbReference>
<evidence type="ECO:0000313" key="6">
    <source>
        <dbReference type="Proteomes" id="UP001176961"/>
    </source>
</evidence>
<evidence type="ECO:0000313" key="5">
    <source>
        <dbReference type="EMBL" id="CAJ0592589.1"/>
    </source>
</evidence>
<dbReference type="GO" id="GO:0007015">
    <property type="term" value="P:actin filament organization"/>
    <property type="evidence" value="ECO:0007669"/>
    <property type="project" value="TreeGrafter"/>
</dbReference>
<feature type="region of interest" description="Disordered" evidence="4">
    <location>
        <begin position="116"/>
        <end position="140"/>
    </location>
</feature>
<evidence type="ECO:0000256" key="1">
    <source>
        <dbReference type="ARBA" id="ARBA00004245"/>
    </source>
</evidence>
<dbReference type="GO" id="GO:0005523">
    <property type="term" value="F:tropomyosin binding"/>
    <property type="evidence" value="ECO:0007669"/>
    <property type="project" value="InterPro"/>
</dbReference>
<dbReference type="EMBL" id="CATQJL010000112">
    <property type="protein sequence ID" value="CAJ0592589.1"/>
    <property type="molecule type" value="Genomic_DNA"/>
</dbReference>
<comment type="subcellular location">
    <subcellularLocation>
        <location evidence="1">Cytoplasm</location>
        <location evidence="1">Cytoskeleton</location>
    </subcellularLocation>
</comment>
<keyword evidence="6" id="KW-1185">Reference proteome</keyword>
<dbReference type="InterPro" id="IPR032675">
    <property type="entry name" value="LRR_dom_sf"/>
</dbReference>
<feature type="compositionally biased region" description="Basic and acidic residues" evidence="4">
    <location>
        <begin position="172"/>
        <end position="189"/>
    </location>
</feature>
<comment type="caution">
    <text evidence="5">The sequence shown here is derived from an EMBL/GenBank/DDBJ whole genome shotgun (WGS) entry which is preliminary data.</text>
</comment>
<accession>A0AA36DRT0</accession>
<name>A0AA36DRT0_CYLNA</name>
<protein>
    <recommendedName>
        <fullName evidence="7">Tropomodulin</fullName>
    </recommendedName>
</protein>
<dbReference type="PANTHER" id="PTHR10901">
    <property type="entry name" value="TROPOMODULIN"/>
    <property type="match status" value="1"/>
</dbReference>
<feature type="region of interest" description="Disordered" evidence="4">
    <location>
        <begin position="172"/>
        <end position="192"/>
    </location>
</feature>
<dbReference type="InterPro" id="IPR004934">
    <property type="entry name" value="TMOD"/>
</dbReference>